<comment type="similarity">
    <text evidence="2 6">Belongs to the CDC50/LEM3 family.</text>
</comment>
<reference evidence="9 10" key="1">
    <citation type="journal article" date="2018" name="Microb. Genom.">
        <title>Expanding an expanded genome: long-read sequencing of Trypanosoma cruzi.</title>
        <authorList>
            <person name="Berna L."/>
            <person name="Rodriguez M."/>
            <person name="Chiribao M.L."/>
            <person name="Parodi-Talice A."/>
            <person name="Pita S."/>
            <person name="Rijo G."/>
            <person name="Alvarez-Valin F."/>
            <person name="Robello C."/>
        </authorList>
    </citation>
    <scope>NUCLEOTIDE SEQUENCE [LARGE SCALE GENOMIC DNA]</scope>
    <source>
        <strain evidence="9 10">TCC</strain>
    </source>
</reference>
<evidence type="ECO:0000313" key="11">
    <source>
        <dbReference type="Proteomes" id="UP000583944"/>
    </source>
</evidence>
<dbReference type="Pfam" id="PF03381">
    <property type="entry name" value="CDC50"/>
    <property type="match status" value="1"/>
</dbReference>
<dbReference type="VEuPathDB" id="TriTrypDB:Tc_MARK_2990"/>
<evidence type="ECO:0000256" key="4">
    <source>
        <dbReference type="ARBA" id="ARBA00022989"/>
    </source>
</evidence>
<dbReference type="VEuPathDB" id="TriTrypDB:TcYC6_0054060"/>
<dbReference type="GO" id="GO:0005783">
    <property type="term" value="C:endoplasmic reticulum"/>
    <property type="evidence" value="ECO:0007669"/>
    <property type="project" value="TreeGrafter"/>
</dbReference>
<proteinExistence type="inferred from homology"/>
<keyword evidence="4 7" id="KW-1133">Transmembrane helix</keyword>
<dbReference type="VEuPathDB" id="TriTrypDB:ECC02_003709"/>
<sequence>MSDSTEQSVSKPETSKRFERFYLGKYTRHSTCPVFLTLIVLAVIFIPIGVVVIKASDSVFELSIRYDETNNYQYRVGPDDKYPHKFRFNNSNFSTGAHVSRNFTLLKSLASPIYLQYALVGFYQNYRRYAFSRDLAQREGNAYLVSAACEPFRFPGEYQNRKILGIYFPCGSIAWSLFNDSFSLYRLSDASKSTINSQDFENAKLICDGGAFDAAGKSLNEKNLCIKKGIALSSDVRLFHPLTDGKKDSAVWRFGGDPAANDPYQKEGYYYEEPGHPIPSNVDEDYIVWSSLSYMKDFTKKYRIITTDLVPGNYLIDIVENFDVFSFSGEKYVSLVTRSWIGGKNYVLGILFLLMGCISFVLSLSFIIVQYLHSKRC</sequence>
<evidence type="ECO:0000256" key="7">
    <source>
        <dbReference type="SAM" id="Phobius"/>
    </source>
</evidence>
<dbReference type="PANTHER" id="PTHR10926">
    <property type="entry name" value="CELL CYCLE CONTROL PROTEIN 50"/>
    <property type="match status" value="1"/>
</dbReference>
<keyword evidence="5 6" id="KW-0472">Membrane</keyword>
<dbReference type="VEuPathDB" id="TriTrypDB:TcCL_NonESM00873"/>
<feature type="transmembrane region" description="Helical" evidence="7">
    <location>
        <begin position="346"/>
        <end position="372"/>
    </location>
</feature>
<dbReference type="InterPro" id="IPR005045">
    <property type="entry name" value="CDC50/LEM3_fam"/>
</dbReference>
<dbReference type="Proteomes" id="UP000246078">
    <property type="component" value="Unassembled WGS sequence"/>
</dbReference>
<dbReference type="VEuPathDB" id="TriTrypDB:TcCLB.458759.14"/>
<dbReference type="VEuPathDB" id="TriTrypDB:BCY84_18477"/>
<evidence type="ECO:0000256" key="6">
    <source>
        <dbReference type="PIRNR" id="PIRNR015840"/>
    </source>
</evidence>
<dbReference type="GO" id="GO:0005794">
    <property type="term" value="C:Golgi apparatus"/>
    <property type="evidence" value="ECO:0007669"/>
    <property type="project" value="TreeGrafter"/>
</dbReference>
<evidence type="ECO:0000256" key="5">
    <source>
        <dbReference type="ARBA" id="ARBA00023136"/>
    </source>
</evidence>
<comment type="caution">
    <text evidence="9">The sequence shown here is derived from an EMBL/GenBank/DDBJ whole genome shotgun (WGS) entry which is preliminary data.</text>
</comment>
<dbReference type="PANTHER" id="PTHR10926:SF0">
    <property type="entry name" value="CDC50, ISOFORM A"/>
    <property type="match status" value="1"/>
</dbReference>
<dbReference type="PIRSF" id="PIRSF015840">
    <property type="entry name" value="DUF284_TM_euk"/>
    <property type="match status" value="1"/>
</dbReference>
<evidence type="ECO:0000313" key="10">
    <source>
        <dbReference type="Proteomes" id="UP000246078"/>
    </source>
</evidence>
<dbReference type="GO" id="GO:0005886">
    <property type="term" value="C:plasma membrane"/>
    <property type="evidence" value="ECO:0007669"/>
    <property type="project" value="TreeGrafter"/>
</dbReference>
<dbReference type="VEuPathDB" id="TriTrypDB:TcBrA4_0105140"/>
<dbReference type="VEuPathDB" id="TriTrypDB:TCDM_09133"/>
<dbReference type="VEuPathDB" id="TriTrypDB:TcG_10807"/>
<keyword evidence="3 7" id="KW-0812">Transmembrane</keyword>
<evidence type="ECO:0000313" key="8">
    <source>
        <dbReference type="EMBL" id="KAF5223170.1"/>
    </source>
</evidence>
<evidence type="ECO:0000313" key="9">
    <source>
        <dbReference type="EMBL" id="PWU95294.1"/>
    </source>
</evidence>
<protein>
    <recommendedName>
        <fullName evidence="12">Miltefosine transporter beta subunit</fullName>
    </recommendedName>
</protein>
<evidence type="ECO:0008006" key="12">
    <source>
        <dbReference type="Google" id="ProtNLM"/>
    </source>
</evidence>
<evidence type="ECO:0000256" key="1">
    <source>
        <dbReference type="ARBA" id="ARBA00004141"/>
    </source>
</evidence>
<dbReference type="VEuPathDB" id="TriTrypDB:C4B63_17g24"/>
<reference evidence="8 11" key="2">
    <citation type="journal article" date="2019" name="Genome Biol. Evol.">
        <title>Nanopore Sequencing Significantly Improves Genome Assembly of the Protozoan Parasite Trypanosoma cruzi.</title>
        <authorList>
            <person name="Diaz-Viraque F."/>
            <person name="Pita S."/>
            <person name="Greif G."/>
            <person name="de Souza R.C.M."/>
            <person name="Iraola G."/>
            <person name="Robello C."/>
        </authorList>
    </citation>
    <scope>NUCLEOTIDE SEQUENCE [LARGE SCALE GENOMIC DNA]</scope>
    <source>
        <strain evidence="8 11">Berenice</strain>
    </source>
</reference>
<dbReference type="VEuPathDB" id="TriTrypDB:TcCLB.510911.14"/>
<dbReference type="OrthoDB" id="340608at2759"/>
<dbReference type="SMR" id="A0A2V2VGL4"/>
<comment type="subcellular location">
    <subcellularLocation>
        <location evidence="1">Membrane</location>
        <topology evidence="1">Multi-pass membrane protein</topology>
    </subcellularLocation>
</comment>
<name>A0A2V2VGL4_TRYCR</name>
<dbReference type="AlphaFoldDB" id="A0A2V2VGL4"/>
<dbReference type="Proteomes" id="UP000583944">
    <property type="component" value="Unassembled WGS sequence"/>
</dbReference>
<accession>A0A2V2VGL4</accession>
<feature type="transmembrane region" description="Helical" evidence="7">
    <location>
        <begin position="34"/>
        <end position="53"/>
    </location>
</feature>
<dbReference type="VEuPathDB" id="TriTrypDB:C3747_269g29"/>
<organism evidence="9 10">
    <name type="scientific">Trypanosoma cruzi</name>
    <dbReference type="NCBI Taxonomy" id="5693"/>
    <lineage>
        <taxon>Eukaryota</taxon>
        <taxon>Discoba</taxon>
        <taxon>Euglenozoa</taxon>
        <taxon>Kinetoplastea</taxon>
        <taxon>Metakinetoplastina</taxon>
        <taxon>Trypanosomatida</taxon>
        <taxon>Trypanosomatidae</taxon>
        <taxon>Trypanosoma</taxon>
        <taxon>Schizotrypanum</taxon>
    </lineage>
</organism>
<reference evidence="8" key="3">
    <citation type="submission" date="2020-04" db="EMBL/GenBank/DDBJ databases">
        <authorList>
            <person name="Diaz Viraque F."/>
        </authorList>
    </citation>
    <scope>NUCLEOTIDE SEQUENCE</scope>
    <source>
        <strain evidence="8">Berenice</strain>
    </source>
</reference>
<evidence type="ECO:0000256" key="2">
    <source>
        <dbReference type="ARBA" id="ARBA00009457"/>
    </source>
</evidence>
<dbReference type="VEuPathDB" id="TriTrypDB:TCSYLVIO_004242"/>
<dbReference type="EMBL" id="JABDHM010000021">
    <property type="protein sequence ID" value="KAF5223170.1"/>
    <property type="molecule type" value="Genomic_DNA"/>
</dbReference>
<gene>
    <name evidence="9" type="ORF">C3747_269g29</name>
    <name evidence="8" type="ORF">ECC02_003709</name>
</gene>
<evidence type="ECO:0000256" key="3">
    <source>
        <dbReference type="ARBA" id="ARBA00022692"/>
    </source>
</evidence>
<dbReference type="OMA" id="FWQKPVY"/>
<dbReference type="EMBL" id="PRFC01000269">
    <property type="protein sequence ID" value="PWU95294.1"/>
    <property type="molecule type" value="Genomic_DNA"/>
</dbReference>